<comment type="caution">
    <text evidence="1">The sequence shown here is derived from an EMBL/GenBank/DDBJ whole genome shotgun (WGS) entry which is preliminary data.</text>
</comment>
<evidence type="ECO:0000313" key="1">
    <source>
        <dbReference type="EMBL" id="CAJ2643323.1"/>
    </source>
</evidence>
<organism evidence="1 2">
    <name type="scientific">Trifolium pratense</name>
    <name type="common">Red clover</name>
    <dbReference type="NCBI Taxonomy" id="57577"/>
    <lineage>
        <taxon>Eukaryota</taxon>
        <taxon>Viridiplantae</taxon>
        <taxon>Streptophyta</taxon>
        <taxon>Embryophyta</taxon>
        <taxon>Tracheophyta</taxon>
        <taxon>Spermatophyta</taxon>
        <taxon>Magnoliopsida</taxon>
        <taxon>eudicotyledons</taxon>
        <taxon>Gunneridae</taxon>
        <taxon>Pentapetalae</taxon>
        <taxon>rosids</taxon>
        <taxon>fabids</taxon>
        <taxon>Fabales</taxon>
        <taxon>Fabaceae</taxon>
        <taxon>Papilionoideae</taxon>
        <taxon>50 kb inversion clade</taxon>
        <taxon>NPAAA clade</taxon>
        <taxon>Hologalegina</taxon>
        <taxon>IRL clade</taxon>
        <taxon>Trifolieae</taxon>
        <taxon>Trifolium</taxon>
    </lineage>
</organism>
<proteinExistence type="predicted"/>
<dbReference type="Proteomes" id="UP001177021">
    <property type="component" value="Unassembled WGS sequence"/>
</dbReference>
<evidence type="ECO:0000313" key="2">
    <source>
        <dbReference type="Proteomes" id="UP001177021"/>
    </source>
</evidence>
<sequence length="653" mass="74202">MVEETKEKVPEFKWGKKKGFGGRNKDVTFYESFTYDGVDYNLYDSVYLYKEGETEPFIGKLIKIWENGDKSKKVKVLWFFRPCEIVNFLEGYEVLQNELFLAAGEGLGLTNINPLEAIAGKCNVVCISKDDRNPHPSDKDLPNADFVWHCFFDVGQLKILDKIDDKIAGVEVKNIFNNLYSRKLGGLSKLGLDEKEVSVKVTTSNEAVTLSSEKNNQLLIEKLDGKRFETADSKPSLVERRTSSLGLKDGSKSNGGLVPISHDKTLPQAKEKANGVYKASLAKQKSSTNDKIVLKSKIDSETSGCDIVGISDRQINKRLGEGKTSEKEKYGVSSAKITNNVQNRSNYDDDDDNVKNVPSKRLKIDTVPTKLSSDKFPDRQINKRMRESKAYEEEKHGVSSSKISNNVQNRRSYGDVDAKEVPSKNLKIDTMPAKLSGDKLRKESSTTSPNLEHKLDYRVMEVTQRPEVDRSKWFKPMPWEESMKDAYKQGRLVLLENLDPSLTSSEVQDIIWHGFKERCTAKMIQKTTYSSPHSGQAFVIFKRKEAAESVIRKLEEGCFLMSNGRPLVGSFGLPCFPEKKRTFYGHYAIDQPRQREMKDAVSTSHCSQANNIEYDMAVEWCLLQERVDKTWRKLYQRQSEELSKLKAKLKSKI</sequence>
<accession>A0ACB0JE18</accession>
<gene>
    <name evidence="1" type="ORF">MILVUS5_LOCUS12588</name>
</gene>
<reference evidence="1" key="1">
    <citation type="submission" date="2023-10" db="EMBL/GenBank/DDBJ databases">
        <authorList>
            <person name="Rodriguez Cubillos JULIANA M."/>
            <person name="De Vega J."/>
        </authorList>
    </citation>
    <scope>NUCLEOTIDE SEQUENCE</scope>
</reference>
<name>A0ACB0JE18_TRIPR</name>
<protein>
    <submittedName>
        <fullName evidence="1">Uncharacterized protein</fullName>
    </submittedName>
</protein>
<keyword evidence="2" id="KW-1185">Reference proteome</keyword>
<dbReference type="EMBL" id="CASHSV030000034">
    <property type="protein sequence ID" value="CAJ2643323.1"/>
    <property type="molecule type" value="Genomic_DNA"/>
</dbReference>